<dbReference type="Gene3D" id="3.40.50.720">
    <property type="entry name" value="NAD(P)-binding Rossmann-like Domain"/>
    <property type="match status" value="1"/>
</dbReference>
<dbReference type="PANTHER" id="PTHR42879">
    <property type="entry name" value="3-OXOACYL-(ACYL-CARRIER-PROTEIN) REDUCTASE"/>
    <property type="match status" value="1"/>
</dbReference>
<dbReference type="PRINTS" id="PR00080">
    <property type="entry name" value="SDRFAMILY"/>
</dbReference>
<dbReference type="Pfam" id="PF13561">
    <property type="entry name" value="adh_short_C2"/>
    <property type="match status" value="1"/>
</dbReference>
<sequence>MARTALVTGATRGIGAAIARNLAASGAEVVGIARHEPAQFDGTFFKCDLHDTAQRTRTFATIADRHGIDIVINNVGAARIEPTGSITKDALDEMWSVNVEATVEAIQAFLPRMKQQSWGRIVNIASGAILGKPGRGGYSATKAALVGLSRTMAIDLASFGITVNVVSPGQIRTELFLVNNPLDDPRTRANLAGIPSKRVGEPEEVASAVAFFASETSSYVTGQLLYVCGGLTVGKMPN</sequence>
<dbReference type="InterPro" id="IPR050259">
    <property type="entry name" value="SDR"/>
</dbReference>
<proteinExistence type="inferred from homology"/>
<dbReference type="PANTHER" id="PTHR42879:SF2">
    <property type="entry name" value="3-OXOACYL-[ACYL-CARRIER-PROTEIN] REDUCTASE FABG"/>
    <property type="match status" value="1"/>
</dbReference>
<gene>
    <name evidence="2" type="ORF">EZH22_21220</name>
</gene>
<dbReference type="AlphaFoldDB" id="A0A974PL25"/>
<dbReference type="InterPro" id="IPR002347">
    <property type="entry name" value="SDR_fam"/>
</dbReference>
<dbReference type="GO" id="GO:0032787">
    <property type="term" value="P:monocarboxylic acid metabolic process"/>
    <property type="evidence" value="ECO:0007669"/>
    <property type="project" value="UniProtKB-ARBA"/>
</dbReference>
<dbReference type="RefSeq" id="WP_203192429.1">
    <property type="nucleotide sequence ID" value="NZ_CP063362.1"/>
</dbReference>
<dbReference type="FunFam" id="3.40.50.720:FF:000084">
    <property type="entry name" value="Short-chain dehydrogenase reductase"/>
    <property type="match status" value="1"/>
</dbReference>
<dbReference type="CDD" id="cd05233">
    <property type="entry name" value="SDR_c"/>
    <property type="match status" value="1"/>
</dbReference>
<dbReference type="InterPro" id="IPR020904">
    <property type="entry name" value="Sc_DH/Rdtase_CS"/>
</dbReference>
<dbReference type="InterPro" id="IPR036291">
    <property type="entry name" value="NAD(P)-bd_dom_sf"/>
</dbReference>
<dbReference type="SUPFAM" id="SSF51735">
    <property type="entry name" value="NAD(P)-binding Rossmann-fold domains"/>
    <property type="match status" value="1"/>
</dbReference>
<dbReference type="Proteomes" id="UP000596427">
    <property type="component" value="Chromosome"/>
</dbReference>
<evidence type="ECO:0000256" key="1">
    <source>
        <dbReference type="ARBA" id="ARBA00006484"/>
    </source>
</evidence>
<dbReference type="EMBL" id="CP063362">
    <property type="protein sequence ID" value="QRG05563.1"/>
    <property type="molecule type" value="Genomic_DNA"/>
</dbReference>
<name>A0A974PL25_9HYPH</name>
<comment type="similarity">
    <text evidence="1">Belongs to the short-chain dehydrogenases/reductases (SDR) family.</text>
</comment>
<dbReference type="KEGG" id="xdi:EZH22_21220"/>
<protein>
    <submittedName>
        <fullName evidence="2">SDR family oxidoreductase</fullName>
    </submittedName>
</protein>
<accession>A0A974PL25</accession>
<reference evidence="2 3" key="1">
    <citation type="submission" date="2020-10" db="EMBL/GenBank/DDBJ databases">
        <title>Degradation of 1,4-Dioxane by Xanthobacter sp. YN2, via a Novel Group-2 Soluble Di-Iron Monooxygenase.</title>
        <authorList>
            <person name="Ma F."/>
            <person name="Wang Y."/>
            <person name="Yang J."/>
            <person name="Guo H."/>
            <person name="Su D."/>
            <person name="Yu L."/>
        </authorList>
    </citation>
    <scope>NUCLEOTIDE SEQUENCE [LARGE SCALE GENOMIC DNA]</scope>
    <source>
        <strain evidence="2 3">YN2</strain>
    </source>
</reference>
<organism evidence="2 3">
    <name type="scientific">Xanthobacter dioxanivorans</name>
    <dbReference type="NCBI Taxonomy" id="2528964"/>
    <lineage>
        <taxon>Bacteria</taxon>
        <taxon>Pseudomonadati</taxon>
        <taxon>Pseudomonadota</taxon>
        <taxon>Alphaproteobacteria</taxon>
        <taxon>Hyphomicrobiales</taxon>
        <taxon>Xanthobacteraceae</taxon>
        <taxon>Xanthobacter</taxon>
    </lineage>
</organism>
<evidence type="ECO:0000313" key="3">
    <source>
        <dbReference type="Proteomes" id="UP000596427"/>
    </source>
</evidence>
<keyword evidence="3" id="KW-1185">Reference proteome</keyword>
<dbReference type="PROSITE" id="PS00061">
    <property type="entry name" value="ADH_SHORT"/>
    <property type="match status" value="1"/>
</dbReference>
<dbReference type="PRINTS" id="PR00081">
    <property type="entry name" value="GDHRDH"/>
</dbReference>
<evidence type="ECO:0000313" key="2">
    <source>
        <dbReference type="EMBL" id="QRG05563.1"/>
    </source>
</evidence>